<dbReference type="PaxDb" id="55529-EKX36077"/>
<name>L1IIZ8_GUITC</name>
<keyword evidence="2" id="KW-0175">Coiled coil</keyword>
<dbReference type="GeneID" id="17292842"/>
<evidence type="ECO:0000256" key="3">
    <source>
        <dbReference type="SAM" id="SignalP"/>
    </source>
</evidence>
<dbReference type="InterPro" id="IPR027417">
    <property type="entry name" value="P-loop_NTPase"/>
</dbReference>
<reference evidence="4 6" key="1">
    <citation type="journal article" date="2012" name="Nature">
        <title>Algal genomes reveal evolutionary mosaicism and the fate of nucleomorphs.</title>
        <authorList>
            <consortium name="DOE Joint Genome Institute"/>
            <person name="Curtis B.A."/>
            <person name="Tanifuji G."/>
            <person name="Burki F."/>
            <person name="Gruber A."/>
            <person name="Irimia M."/>
            <person name="Maruyama S."/>
            <person name="Arias M.C."/>
            <person name="Ball S.G."/>
            <person name="Gile G.H."/>
            <person name="Hirakawa Y."/>
            <person name="Hopkins J.F."/>
            <person name="Kuo A."/>
            <person name="Rensing S.A."/>
            <person name="Schmutz J."/>
            <person name="Symeonidi A."/>
            <person name="Elias M."/>
            <person name="Eveleigh R.J."/>
            <person name="Herman E.K."/>
            <person name="Klute M.J."/>
            <person name="Nakayama T."/>
            <person name="Obornik M."/>
            <person name="Reyes-Prieto A."/>
            <person name="Armbrust E.V."/>
            <person name="Aves S.J."/>
            <person name="Beiko R.G."/>
            <person name="Coutinho P."/>
            <person name="Dacks J.B."/>
            <person name="Durnford D.G."/>
            <person name="Fast N.M."/>
            <person name="Green B.R."/>
            <person name="Grisdale C.J."/>
            <person name="Hempel F."/>
            <person name="Henrissat B."/>
            <person name="Hoppner M.P."/>
            <person name="Ishida K."/>
            <person name="Kim E."/>
            <person name="Koreny L."/>
            <person name="Kroth P.G."/>
            <person name="Liu Y."/>
            <person name="Malik S.B."/>
            <person name="Maier U.G."/>
            <person name="McRose D."/>
            <person name="Mock T."/>
            <person name="Neilson J.A."/>
            <person name="Onodera N.T."/>
            <person name="Poole A.M."/>
            <person name="Pritham E.J."/>
            <person name="Richards T.A."/>
            <person name="Rocap G."/>
            <person name="Roy S.W."/>
            <person name="Sarai C."/>
            <person name="Schaack S."/>
            <person name="Shirato S."/>
            <person name="Slamovits C.H."/>
            <person name="Spencer D.F."/>
            <person name="Suzuki S."/>
            <person name="Worden A.Z."/>
            <person name="Zauner S."/>
            <person name="Barry K."/>
            <person name="Bell C."/>
            <person name="Bharti A.K."/>
            <person name="Crow J.A."/>
            <person name="Grimwood J."/>
            <person name="Kramer R."/>
            <person name="Lindquist E."/>
            <person name="Lucas S."/>
            <person name="Salamov A."/>
            <person name="McFadden G.I."/>
            <person name="Lane C.E."/>
            <person name="Keeling P.J."/>
            <person name="Gray M.W."/>
            <person name="Grigoriev I.V."/>
            <person name="Archibald J.M."/>
        </authorList>
    </citation>
    <scope>NUCLEOTIDE SEQUENCE</scope>
    <source>
        <strain evidence="4 6">CCMP2712</strain>
    </source>
</reference>
<evidence type="ECO:0000256" key="1">
    <source>
        <dbReference type="ARBA" id="ARBA00004229"/>
    </source>
</evidence>
<dbReference type="RefSeq" id="XP_005823057.1">
    <property type="nucleotide sequence ID" value="XM_005823000.1"/>
</dbReference>
<dbReference type="Gene3D" id="3.40.50.300">
    <property type="entry name" value="P-loop containing nucleotide triphosphate hydrolases"/>
    <property type="match status" value="1"/>
</dbReference>
<reference evidence="6" key="2">
    <citation type="submission" date="2012-11" db="EMBL/GenBank/DDBJ databases">
        <authorList>
            <person name="Kuo A."/>
            <person name="Curtis B.A."/>
            <person name="Tanifuji G."/>
            <person name="Burki F."/>
            <person name="Gruber A."/>
            <person name="Irimia M."/>
            <person name="Maruyama S."/>
            <person name="Arias M.C."/>
            <person name="Ball S.G."/>
            <person name="Gile G.H."/>
            <person name="Hirakawa Y."/>
            <person name="Hopkins J.F."/>
            <person name="Rensing S.A."/>
            <person name="Schmutz J."/>
            <person name="Symeonidi A."/>
            <person name="Elias M."/>
            <person name="Eveleigh R.J."/>
            <person name="Herman E.K."/>
            <person name="Klute M.J."/>
            <person name="Nakayama T."/>
            <person name="Obornik M."/>
            <person name="Reyes-Prieto A."/>
            <person name="Armbrust E.V."/>
            <person name="Aves S.J."/>
            <person name="Beiko R.G."/>
            <person name="Coutinho P."/>
            <person name="Dacks J.B."/>
            <person name="Durnford D.G."/>
            <person name="Fast N.M."/>
            <person name="Green B.R."/>
            <person name="Grisdale C."/>
            <person name="Hempe F."/>
            <person name="Henrissat B."/>
            <person name="Hoppner M.P."/>
            <person name="Ishida K.-I."/>
            <person name="Kim E."/>
            <person name="Koreny L."/>
            <person name="Kroth P.G."/>
            <person name="Liu Y."/>
            <person name="Malik S.-B."/>
            <person name="Maier U.G."/>
            <person name="McRose D."/>
            <person name="Mock T."/>
            <person name="Neilson J.A."/>
            <person name="Onodera N.T."/>
            <person name="Poole A.M."/>
            <person name="Pritham E.J."/>
            <person name="Richards T.A."/>
            <person name="Rocap G."/>
            <person name="Roy S.W."/>
            <person name="Sarai C."/>
            <person name="Schaack S."/>
            <person name="Shirato S."/>
            <person name="Slamovits C.H."/>
            <person name="Spencer D.F."/>
            <person name="Suzuki S."/>
            <person name="Worden A.Z."/>
            <person name="Zauner S."/>
            <person name="Barry K."/>
            <person name="Bell C."/>
            <person name="Bharti A.K."/>
            <person name="Crow J.A."/>
            <person name="Grimwood J."/>
            <person name="Kramer R."/>
            <person name="Lindquist E."/>
            <person name="Lucas S."/>
            <person name="Salamov A."/>
            <person name="McFadden G.I."/>
            <person name="Lane C.E."/>
            <person name="Keeling P.J."/>
            <person name="Gray M.W."/>
            <person name="Grigoriev I.V."/>
            <person name="Archibald J.M."/>
        </authorList>
    </citation>
    <scope>NUCLEOTIDE SEQUENCE</scope>
    <source>
        <strain evidence="6">CCMP2712</strain>
    </source>
</reference>
<evidence type="ECO:0000313" key="5">
    <source>
        <dbReference type="EnsemblProtists" id="EKX36077"/>
    </source>
</evidence>
<evidence type="ECO:0000313" key="4">
    <source>
        <dbReference type="EMBL" id="EKX36077.1"/>
    </source>
</evidence>
<keyword evidence="3" id="KW-0732">Signal</keyword>
<proteinExistence type="predicted"/>
<dbReference type="SUPFAM" id="SSF52540">
    <property type="entry name" value="P-loop containing nucleoside triphosphate hydrolases"/>
    <property type="match status" value="2"/>
</dbReference>
<dbReference type="eggNOG" id="ENOG502SI4E">
    <property type="taxonomic scope" value="Eukaryota"/>
</dbReference>
<reference evidence="5" key="3">
    <citation type="submission" date="2016-03" db="UniProtKB">
        <authorList>
            <consortium name="EnsemblProtists"/>
        </authorList>
    </citation>
    <scope>IDENTIFICATION</scope>
</reference>
<dbReference type="EMBL" id="JH993079">
    <property type="protein sequence ID" value="EKX36077.1"/>
    <property type="molecule type" value="Genomic_DNA"/>
</dbReference>
<dbReference type="AlphaFoldDB" id="L1IIZ8"/>
<dbReference type="GO" id="GO:0009507">
    <property type="term" value="C:chloroplast"/>
    <property type="evidence" value="ECO:0007669"/>
    <property type="project" value="UniProtKB-SubCell"/>
</dbReference>
<protein>
    <recommendedName>
        <fullName evidence="7">AAA+ ATPase domain-containing protein</fullName>
    </recommendedName>
</protein>
<gene>
    <name evidence="4" type="ORF">GUITHDRAFT_117746</name>
</gene>
<feature type="coiled-coil region" evidence="2">
    <location>
        <begin position="78"/>
        <end position="137"/>
    </location>
</feature>
<sequence length="704" mass="80024">MPNAARAAVLLLALARTTMSVGRLLSPSPSPCSSVSSSSKWVSSCPSTAKYSAGALLGWTDGLVKRTRGGYGGSKTRTDQVEQQLEEVQQEIKEVQQKMKEVQRDIKQVAPGVQREIKKVQREMKEVLKNIDHEQDSMMKAVHVKVYERLGDRVKQLGDRVKQLGDREKHLGEREIQLGDRLKELNKERLHLQRQSGVSSKPRVIWIESEAGLDRIGFCHGKKYFRLDASYLQGDGEILLYCRESFHVQQRFLKDKVVDNRALGWIQGPPGTGKTTTTLAFCLSLCMKKWSITFFQLDSVDLIECIQIVGSKRRSCTIPVECTLKWTNEILQEWPDSEKRLVIIDGYLRHESHHVHCYRACTRWLLGDRENRRVVVVTSMSCGGKVRDKHENVVNLRRHTVVSWTAGEYLDAVKCDDFYMRVKPMLSLHDSAVHNGMRIQKRNGTKEEQIMSKYYLAGGSCRYMFEKTAAVVVERLEVAISSCRNLELLFQGNVGDSSPHAVNHLTARYMHDGQACWMPVSKYVATRLADEAKVDVLKRLLDGECNPSLRGYLFELLFFKKVKQGLTLTYRKHESRWEGCPVFLLDTMGVINDLLKDRTCLKPISVFQPGFDAIIVDVRAKLVEFVMVTVSSSHSFKLSPLAKALKKLNIPTKGWKVKVVFIVPPERLQDFRIDPIKHCGALKEYGWKKGQEGKQADVASIDIL</sequence>
<accession>L1IIZ8</accession>
<evidence type="ECO:0000256" key="2">
    <source>
        <dbReference type="SAM" id="Coils"/>
    </source>
</evidence>
<feature type="chain" id="PRO_5008770124" description="AAA+ ATPase domain-containing protein" evidence="3">
    <location>
        <begin position="21"/>
        <end position="704"/>
    </location>
</feature>
<organism evidence="4">
    <name type="scientific">Guillardia theta (strain CCMP2712)</name>
    <name type="common">Cryptophyte</name>
    <dbReference type="NCBI Taxonomy" id="905079"/>
    <lineage>
        <taxon>Eukaryota</taxon>
        <taxon>Cryptophyceae</taxon>
        <taxon>Pyrenomonadales</taxon>
        <taxon>Geminigeraceae</taxon>
        <taxon>Guillardia</taxon>
    </lineage>
</organism>
<evidence type="ECO:0008006" key="7">
    <source>
        <dbReference type="Google" id="ProtNLM"/>
    </source>
</evidence>
<comment type="subcellular location">
    <subcellularLocation>
        <location evidence="1">Plastid</location>
        <location evidence="1">Chloroplast</location>
    </subcellularLocation>
</comment>
<feature type="signal peptide" evidence="3">
    <location>
        <begin position="1"/>
        <end position="20"/>
    </location>
</feature>
<dbReference type="Proteomes" id="UP000011087">
    <property type="component" value="Unassembled WGS sequence"/>
</dbReference>
<keyword evidence="6" id="KW-1185">Reference proteome</keyword>
<dbReference type="HOGENOM" id="CLU_016639_1_1_1"/>
<evidence type="ECO:0000313" key="6">
    <source>
        <dbReference type="Proteomes" id="UP000011087"/>
    </source>
</evidence>
<dbReference type="KEGG" id="gtt:GUITHDRAFT_117746"/>
<dbReference type="EnsemblProtists" id="EKX36077">
    <property type="protein sequence ID" value="EKX36077"/>
    <property type="gene ID" value="GUITHDRAFT_117746"/>
</dbReference>